<dbReference type="Proteomes" id="UP001159427">
    <property type="component" value="Unassembled WGS sequence"/>
</dbReference>
<gene>
    <name evidence="2" type="ORF">PEVE_00005355</name>
</gene>
<sequence length="226" mass="25362">MSHFPNQSYYGQYYFNPQWIPAAGGSQPSVVYNNVVNFTVGPDGTHYFHQTYSGQFVAPQGPTVDMKMTIAPPSYDEAVKHETEKASGSAGTSELGEKRQKGKTENEVRAANDKVQDWGDKYSSDEDMWATEDEDYEGNESDSSSQEEYYRSRPSLHEDKTSPSSLQKREFSKTSAERSGCTFNDRVYGTKGLSGFFLKQLNCNSLRPIFAANFQLSVDEVGRTKE</sequence>
<proteinExistence type="predicted"/>
<feature type="compositionally biased region" description="Acidic residues" evidence="1">
    <location>
        <begin position="125"/>
        <end position="140"/>
    </location>
</feature>
<dbReference type="EMBL" id="CALNXI010000134">
    <property type="protein sequence ID" value="CAH3020050.1"/>
    <property type="molecule type" value="Genomic_DNA"/>
</dbReference>
<evidence type="ECO:0000313" key="2">
    <source>
        <dbReference type="EMBL" id="CAH3020050.1"/>
    </source>
</evidence>
<evidence type="ECO:0000313" key="3">
    <source>
        <dbReference type="Proteomes" id="UP001159427"/>
    </source>
</evidence>
<keyword evidence="3" id="KW-1185">Reference proteome</keyword>
<reference evidence="2 3" key="1">
    <citation type="submission" date="2022-05" db="EMBL/GenBank/DDBJ databases">
        <authorList>
            <consortium name="Genoscope - CEA"/>
            <person name="William W."/>
        </authorList>
    </citation>
    <scope>NUCLEOTIDE SEQUENCE [LARGE SCALE GENOMIC DNA]</scope>
</reference>
<comment type="caution">
    <text evidence="2">The sequence shown here is derived from an EMBL/GenBank/DDBJ whole genome shotgun (WGS) entry which is preliminary data.</text>
</comment>
<feature type="compositionally biased region" description="Basic and acidic residues" evidence="1">
    <location>
        <begin position="148"/>
        <end position="175"/>
    </location>
</feature>
<organism evidence="2 3">
    <name type="scientific">Porites evermanni</name>
    <dbReference type="NCBI Taxonomy" id="104178"/>
    <lineage>
        <taxon>Eukaryota</taxon>
        <taxon>Metazoa</taxon>
        <taxon>Cnidaria</taxon>
        <taxon>Anthozoa</taxon>
        <taxon>Hexacorallia</taxon>
        <taxon>Scleractinia</taxon>
        <taxon>Fungiina</taxon>
        <taxon>Poritidae</taxon>
        <taxon>Porites</taxon>
    </lineage>
</organism>
<accession>A0ABN8LTY1</accession>
<protein>
    <submittedName>
        <fullName evidence="2">Uncharacterized protein</fullName>
    </submittedName>
</protein>
<name>A0ABN8LTY1_9CNID</name>
<feature type="compositionally biased region" description="Basic and acidic residues" evidence="1">
    <location>
        <begin position="95"/>
        <end position="124"/>
    </location>
</feature>
<feature type="region of interest" description="Disordered" evidence="1">
    <location>
        <begin position="78"/>
        <end position="175"/>
    </location>
</feature>
<evidence type="ECO:0000256" key="1">
    <source>
        <dbReference type="SAM" id="MobiDB-lite"/>
    </source>
</evidence>